<dbReference type="AlphaFoldDB" id="A0A1I0MV92"/>
<dbReference type="OrthoDB" id="293379at2157"/>
<evidence type="ECO:0000256" key="1">
    <source>
        <dbReference type="SAM" id="Phobius"/>
    </source>
</evidence>
<dbReference type="EMBL" id="FOJA01000001">
    <property type="protein sequence ID" value="SEV92760.1"/>
    <property type="molecule type" value="Genomic_DNA"/>
</dbReference>
<evidence type="ECO:0000313" key="2">
    <source>
        <dbReference type="EMBL" id="SEV92760.1"/>
    </source>
</evidence>
<name>A0A1I0MV92_9EURY</name>
<proteinExistence type="predicted"/>
<evidence type="ECO:0000313" key="3">
    <source>
        <dbReference type="Proteomes" id="UP000198518"/>
    </source>
</evidence>
<keyword evidence="1" id="KW-0472">Membrane</keyword>
<sequence>MRRTVEMSGSSLLYVFYAVSVAGLVGVLAVAVWPLDDAASVAFAVLISGLVGSFAVGAWRQHTGRDSEHLGTAEDIAYDPIAYPGHAAKDRWLKAVRRLPGRADDESDDD</sequence>
<dbReference type="InterPro" id="IPR058313">
    <property type="entry name" value="DUF8000"/>
</dbReference>
<keyword evidence="1" id="KW-0812">Transmembrane</keyword>
<feature type="transmembrane region" description="Helical" evidence="1">
    <location>
        <begin position="12"/>
        <end position="33"/>
    </location>
</feature>
<keyword evidence="3" id="KW-1185">Reference proteome</keyword>
<keyword evidence="1" id="KW-1133">Transmembrane helix</keyword>
<reference evidence="2 3" key="1">
    <citation type="submission" date="2016-10" db="EMBL/GenBank/DDBJ databases">
        <authorList>
            <person name="de Groot N.N."/>
        </authorList>
    </citation>
    <scope>NUCLEOTIDE SEQUENCE [LARGE SCALE GENOMIC DNA]</scope>
    <source>
        <strain evidence="2 3">CGMCC 1.5337</strain>
    </source>
</reference>
<dbReference type="RefSeq" id="WP_089667557.1">
    <property type="nucleotide sequence ID" value="NZ_FOJA01000001.1"/>
</dbReference>
<gene>
    <name evidence="2" type="ORF">SAMN04487945_0407</name>
</gene>
<feature type="transmembrane region" description="Helical" evidence="1">
    <location>
        <begin position="39"/>
        <end position="59"/>
    </location>
</feature>
<protein>
    <submittedName>
        <fullName evidence="2">Uncharacterized protein</fullName>
    </submittedName>
</protein>
<accession>A0A1I0MV92</accession>
<organism evidence="2 3">
    <name type="scientific">Halobacterium jilantaiense</name>
    <dbReference type="NCBI Taxonomy" id="355548"/>
    <lineage>
        <taxon>Archaea</taxon>
        <taxon>Methanobacteriati</taxon>
        <taxon>Methanobacteriota</taxon>
        <taxon>Stenosarchaea group</taxon>
        <taxon>Halobacteria</taxon>
        <taxon>Halobacteriales</taxon>
        <taxon>Halobacteriaceae</taxon>
        <taxon>Halobacterium</taxon>
    </lineage>
</organism>
<dbReference type="Proteomes" id="UP000198518">
    <property type="component" value="Unassembled WGS sequence"/>
</dbReference>
<dbReference type="Pfam" id="PF26007">
    <property type="entry name" value="DUF8000"/>
    <property type="match status" value="1"/>
</dbReference>